<dbReference type="Gene3D" id="3.40.50.1820">
    <property type="entry name" value="alpha/beta hydrolase"/>
    <property type="match status" value="1"/>
</dbReference>
<dbReference type="EMBL" id="BIXY01000017">
    <property type="protein sequence ID" value="GCF07981.1"/>
    <property type="molecule type" value="Genomic_DNA"/>
</dbReference>
<sequence length="284" mass="31635">MSLSTAFEHHTAQVGDVTIHYVRMGNGAPLVLLHGWPQTWFAWRHMIPLLAQHYTVIAPDLRGLGDSSKPVNDYDKRTIAEDVYQLTLQLGFEHILLVGHDWGGHIAYAYAAGHRDGVQRLAIVESLVRSGDTVRDAALGNDAWFATFHRIPNLPETLISGRERVYLSWFYENLPAVKGAITEADIDEYVRTYSDPGALRAGFELYRALPTDLKNNAMSAQNPLRIPVFALGGDKSLGPKTRQALEVLATDVRGGIIKNCGHFVPEEYPDLLASQLLEFFAEEQ</sequence>
<name>A0A5A5T922_9CHLR</name>
<organism evidence="3 4">
    <name type="scientific">Dictyobacter arantiisoli</name>
    <dbReference type="NCBI Taxonomy" id="2014874"/>
    <lineage>
        <taxon>Bacteria</taxon>
        <taxon>Bacillati</taxon>
        <taxon>Chloroflexota</taxon>
        <taxon>Ktedonobacteria</taxon>
        <taxon>Ktedonobacterales</taxon>
        <taxon>Dictyobacteraceae</taxon>
        <taxon>Dictyobacter</taxon>
    </lineage>
</organism>
<reference evidence="3 4" key="1">
    <citation type="submission" date="2019-01" db="EMBL/GenBank/DDBJ databases">
        <title>Draft genome sequence of Dictyobacter sp. Uno17.</title>
        <authorList>
            <person name="Wang C.M."/>
            <person name="Zheng Y."/>
            <person name="Sakai Y."/>
            <person name="Abe K."/>
            <person name="Yokota A."/>
            <person name="Yabe S."/>
        </authorList>
    </citation>
    <scope>NUCLEOTIDE SEQUENCE [LARGE SCALE GENOMIC DNA]</scope>
    <source>
        <strain evidence="3 4">Uno17</strain>
    </source>
</reference>
<dbReference type="InterPro" id="IPR000073">
    <property type="entry name" value="AB_hydrolase_1"/>
</dbReference>
<dbReference type="InterPro" id="IPR029058">
    <property type="entry name" value="AB_hydrolase_fold"/>
</dbReference>
<protein>
    <submittedName>
        <fullName evidence="3">Epoxide hydrolase</fullName>
    </submittedName>
</protein>
<dbReference type="PANTHER" id="PTHR43329">
    <property type="entry name" value="EPOXIDE HYDROLASE"/>
    <property type="match status" value="1"/>
</dbReference>
<dbReference type="SUPFAM" id="SSF53474">
    <property type="entry name" value="alpha/beta-Hydrolases"/>
    <property type="match status" value="1"/>
</dbReference>
<dbReference type="RefSeq" id="WP_149400988.1">
    <property type="nucleotide sequence ID" value="NZ_BIXY01000017.1"/>
</dbReference>
<evidence type="ECO:0000256" key="1">
    <source>
        <dbReference type="ARBA" id="ARBA00022801"/>
    </source>
</evidence>
<dbReference type="InterPro" id="IPR000639">
    <property type="entry name" value="Epox_hydrolase-like"/>
</dbReference>
<gene>
    <name evidence="3" type="ORF">KDI_15450</name>
</gene>
<dbReference type="Pfam" id="PF00561">
    <property type="entry name" value="Abhydrolase_1"/>
    <property type="match status" value="1"/>
</dbReference>
<dbReference type="Proteomes" id="UP000322530">
    <property type="component" value="Unassembled WGS sequence"/>
</dbReference>
<keyword evidence="4" id="KW-1185">Reference proteome</keyword>
<evidence type="ECO:0000259" key="2">
    <source>
        <dbReference type="Pfam" id="PF00561"/>
    </source>
</evidence>
<accession>A0A5A5T922</accession>
<dbReference type="PRINTS" id="PR00412">
    <property type="entry name" value="EPOXHYDRLASE"/>
</dbReference>
<dbReference type="AlphaFoldDB" id="A0A5A5T922"/>
<evidence type="ECO:0000313" key="4">
    <source>
        <dbReference type="Proteomes" id="UP000322530"/>
    </source>
</evidence>
<comment type="caution">
    <text evidence="3">The sequence shown here is derived from an EMBL/GenBank/DDBJ whole genome shotgun (WGS) entry which is preliminary data.</text>
</comment>
<proteinExistence type="predicted"/>
<evidence type="ECO:0000313" key="3">
    <source>
        <dbReference type="EMBL" id="GCF07981.1"/>
    </source>
</evidence>
<dbReference type="GO" id="GO:0016787">
    <property type="term" value="F:hydrolase activity"/>
    <property type="evidence" value="ECO:0007669"/>
    <property type="project" value="UniProtKB-KW"/>
</dbReference>
<dbReference type="OrthoDB" id="9773293at2"/>
<dbReference type="PRINTS" id="PR00111">
    <property type="entry name" value="ABHYDROLASE"/>
</dbReference>
<keyword evidence="1 3" id="KW-0378">Hydrolase</keyword>
<feature type="domain" description="AB hydrolase-1" evidence="2">
    <location>
        <begin position="29"/>
        <end position="267"/>
    </location>
</feature>